<evidence type="ECO:0000313" key="2">
    <source>
        <dbReference type="EMBL" id="OQB72964.1"/>
    </source>
</evidence>
<protein>
    <recommendedName>
        <fullName evidence="3">VWFA domain-containing protein</fullName>
    </recommendedName>
</protein>
<dbReference type="PANTHER" id="PTHR37947:SF1">
    <property type="entry name" value="BLL2462 PROTEIN"/>
    <property type="match status" value="1"/>
</dbReference>
<keyword evidence="1" id="KW-0812">Transmembrane</keyword>
<name>A0A1V6C7Z0_UNCT6</name>
<comment type="caution">
    <text evidence="2">The sequence shown here is derived from an EMBL/GenBank/DDBJ whole genome shotgun (WGS) entry which is preliminary data.</text>
</comment>
<dbReference type="SUPFAM" id="SSF53300">
    <property type="entry name" value="vWA-like"/>
    <property type="match status" value="1"/>
</dbReference>
<feature type="transmembrane region" description="Helical" evidence="1">
    <location>
        <begin position="12"/>
        <end position="30"/>
    </location>
</feature>
<feature type="transmembrane region" description="Helical" evidence="1">
    <location>
        <begin position="42"/>
        <end position="59"/>
    </location>
</feature>
<accession>A0A1V6C7Z0</accession>
<gene>
    <name evidence="2" type="ORF">BWX89_01140</name>
</gene>
<dbReference type="EMBL" id="MWDQ01000105">
    <property type="protein sequence ID" value="OQB72964.1"/>
    <property type="molecule type" value="Genomic_DNA"/>
</dbReference>
<organism evidence="2">
    <name type="scientific">candidate division TA06 bacterium ADurb.Bin131</name>
    <dbReference type="NCBI Taxonomy" id="1852827"/>
    <lineage>
        <taxon>Bacteria</taxon>
        <taxon>Bacteria division TA06</taxon>
    </lineage>
</organism>
<keyword evidence="1" id="KW-0472">Membrane</keyword>
<dbReference type="Gene3D" id="3.40.50.410">
    <property type="entry name" value="von Willebrand factor, type A domain"/>
    <property type="match status" value="1"/>
</dbReference>
<evidence type="ECO:0008006" key="3">
    <source>
        <dbReference type="Google" id="ProtNLM"/>
    </source>
</evidence>
<keyword evidence="1" id="KW-1133">Transmembrane helix</keyword>
<proteinExistence type="predicted"/>
<dbReference type="InterPro" id="IPR029062">
    <property type="entry name" value="Class_I_gatase-like"/>
</dbReference>
<evidence type="ECO:0000256" key="1">
    <source>
        <dbReference type="SAM" id="Phobius"/>
    </source>
</evidence>
<dbReference type="Proteomes" id="UP000485562">
    <property type="component" value="Unassembled WGS sequence"/>
</dbReference>
<sequence length="699" mass="79123">MVMVRFNSDIPTPVVLLFCATVIFIIFASYRKLLCGKKTKTFLIFHILAGFLLLCAIFQPELSFSMKTGLKKPVLVLIDTSKSMEAKDRAGISKIQQAKEFLEKKKYFKKYNPVYYLFGSDAKIVNQKDIPLIEANQNSTKIATCLSSIIKNSSDNYSGVILLTDGYENQFISWEEMKKVITIPVYTVGIGEESAKDIGISTILTNSPLYEGEIAKISPIISQKGYDNEKVSVSLKENGKLIQGRTIEITSNFVRLDFEIPSLPEGDYIYEVSVQPGIGETNLENNHFPVLVRVIAPTLHILYVEGNLRWEYKFLKRFIESDKKIEPCCLVRVGESTFQQTGGKTIDVPTNILGKEIFLNNFDIIIFGDIDFSSFSDKDMQNLRNFVEKKGGSVLFLGGENFLKGLKRDVIKDILPVILTGNEAGFIEGPFKPEITEEGKNLPVFENFQYLPILDRMNRCPKPTPAGLVLIKNLESPDNPLVVSTGMPRGRCVIVATDSTWKWCYAARQDEKLAYEQFWARIIRFLCGPDDYLGIGNRVPDINLDKRTFAENEQIHIRFLFTGENSPFNAYIVCPDYSKINLNVENNASIFSSKKDGIYLVCAENKGKINKKEFIITNQGSEIKDPGRDDIYLKKLAEISGGMYFPIENSDGLQKELSSRKTTVKTHLAITRESEKFLIPIIFILLTICWFLRRQSNIL</sequence>
<dbReference type="InterPro" id="IPR036465">
    <property type="entry name" value="vWFA_dom_sf"/>
</dbReference>
<dbReference type="AlphaFoldDB" id="A0A1V6C7Z0"/>
<dbReference type="PANTHER" id="PTHR37947">
    <property type="entry name" value="BLL2462 PROTEIN"/>
    <property type="match status" value="1"/>
</dbReference>
<feature type="transmembrane region" description="Helical" evidence="1">
    <location>
        <begin position="677"/>
        <end position="693"/>
    </location>
</feature>
<dbReference type="Gene3D" id="3.40.50.880">
    <property type="match status" value="1"/>
</dbReference>
<dbReference type="SUPFAM" id="SSF52317">
    <property type="entry name" value="Class I glutamine amidotransferase-like"/>
    <property type="match status" value="1"/>
</dbReference>
<reference evidence="2" key="1">
    <citation type="submission" date="2017-02" db="EMBL/GenBank/DDBJ databases">
        <title>Delving into the versatile metabolic prowess of the omnipresent phylum Bacteroidetes.</title>
        <authorList>
            <person name="Nobu M.K."/>
            <person name="Mei R."/>
            <person name="Narihiro T."/>
            <person name="Kuroda K."/>
            <person name="Liu W.-T."/>
        </authorList>
    </citation>
    <scope>NUCLEOTIDE SEQUENCE</scope>
    <source>
        <strain evidence="2">ADurb.Bin131</strain>
    </source>
</reference>